<reference evidence="2 3" key="1">
    <citation type="submission" date="2020-08" db="EMBL/GenBank/DDBJ databases">
        <title>Genomic Encyclopedia of Type Strains, Phase IV (KMG-IV): sequencing the most valuable type-strain genomes for metagenomic binning, comparative biology and taxonomic classification.</title>
        <authorList>
            <person name="Goeker M."/>
        </authorList>
    </citation>
    <scope>NUCLEOTIDE SEQUENCE [LARGE SCALE GENOMIC DNA]</scope>
    <source>
        <strain evidence="2 3">DSM 29853</strain>
    </source>
</reference>
<feature type="region of interest" description="Disordered" evidence="1">
    <location>
        <begin position="1"/>
        <end position="50"/>
    </location>
</feature>
<evidence type="ECO:0000256" key="1">
    <source>
        <dbReference type="SAM" id="MobiDB-lite"/>
    </source>
</evidence>
<gene>
    <name evidence="2" type="ORF">GGR23_000948</name>
</gene>
<keyword evidence="3" id="KW-1185">Reference proteome</keyword>
<evidence type="ECO:0000313" key="2">
    <source>
        <dbReference type="EMBL" id="MBB4063771.1"/>
    </source>
</evidence>
<sequence length="228" mass="24870">MSLEPRPPLFRKGGITHSVLETRPAPKTGRPPPETHGNATQHPHPGRPFGTAVIPAVAFSKRSIEIGTCPFPAGSIRSRCQTPILVRCPVALLLFPCRGREACFFAHKPSDWNPGGIQLIGPALGEKTEQSAPWRARYGGRWTAWGSCPPRLFQVAAPSRWGPFTQDHFARSTTIFAQESNEAIDSCAAFRIAGLAQKRILVESKGFKNEGMAGGRKTKKQKNVLTLP</sequence>
<dbReference type="Proteomes" id="UP000528286">
    <property type="component" value="Unassembled WGS sequence"/>
</dbReference>
<dbReference type="AlphaFoldDB" id="A0A7W6J4J3"/>
<protein>
    <submittedName>
        <fullName evidence="2">Uncharacterized protein</fullName>
    </submittedName>
</protein>
<organism evidence="2 3">
    <name type="scientific">Gellertiella hungarica</name>
    <dbReference type="NCBI Taxonomy" id="1572859"/>
    <lineage>
        <taxon>Bacteria</taxon>
        <taxon>Pseudomonadati</taxon>
        <taxon>Pseudomonadota</taxon>
        <taxon>Alphaproteobacteria</taxon>
        <taxon>Hyphomicrobiales</taxon>
        <taxon>Rhizobiaceae</taxon>
        <taxon>Gellertiella</taxon>
    </lineage>
</organism>
<comment type="caution">
    <text evidence="2">The sequence shown here is derived from an EMBL/GenBank/DDBJ whole genome shotgun (WGS) entry which is preliminary data.</text>
</comment>
<name>A0A7W6J4J3_9HYPH</name>
<proteinExistence type="predicted"/>
<accession>A0A7W6J4J3</accession>
<evidence type="ECO:0000313" key="3">
    <source>
        <dbReference type="Proteomes" id="UP000528286"/>
    </source>
</evidence>
<dbReference type="EMBL" id="JACIEZ010000002">
    <property type="protein sequence ID" value="MBB4063771.1"/>
    <property type="molecule type" value="Genomic_DNA"/>
</dbReference>